<comment type="similarity">
    <text evidence="3 12">Belongs to the fungal cytochrome c oxidase subunit 7a family.</text>
</comment>
<dbReference type="OMA" id="ASYWWWG"/>
<keyword evidence="5" id="KW-0812">Transmembrane</keyword>
<dbReference type="InterPro" id="IPR014368">
    <property type="entry name" value="Cyt_c_oxidase_su7a_fun"/>
</dbReference>
<dbReference type="PhylomeDB" id="A0A0W0CVN1"/>
<dbReference type="VEuPathDB" id="FungiDB:CAGL0D00748g"/>
<evidence type="ECO:0000256" key="9">
    <source>
        <dbReference type="ARBA" id="ARBA00023128"/>
    </source>
</evidence>
<evidence type="ECO:0000313" key="14">
    <source>
        <dbReference type="Proteomes" id="UP000054886"/>
    </source>
</evidence>
<organism evidence="13 14">
    <name type="scientific">Candida glabrata</name>
    <name type="common">Yeast</name>
    <name type="synonym">Torulopsis glabrata</name>
    <dbReference type="NCBI Taxonomy" id="5478"/>
    <lineage>
        <taxon>Eukaryota</taxon>
        <taxon>Fungi</taxon>
        <taxon>Dikarya</taxon>
        <taxon>Ascomycota</taxon>
        <taxon>Saccharomycotina</taxon>
        <taxon>Saccharomycetes</taxon>
        <taxon>Saccharomycetales</taxon>
        <taxon>Saccharomycetaceae</taxon>
        <taxon>Nakaseomyces</taxon>
    </lineage>
</organism>
<evidence type="ECO:0000256" key="2">
    <source>
        <dbReference type="ARBA" id="ARBA00004673"/>
    </source>
</evidence>
<evidence type="ECO:0000256" key="5">
    <source>
        <dbReference type="ARBA" id="ARBA00022692"/>
    </source>
</evidence>
<dbReference type="PANTHER" id="PTHR28264">
    <property type="entry name" value="CYTOCHROME C OXIDASE SUBUNIT 7A"/>
    <property type="match status" value="1"/>
</dbReference>
<evidence type="ECO:0000256" key="10">
    <source>
        <dbReference type="ARBA" id="ARBA00023136"/>
    </source>
</evidence>
<evidence type="ECO:0000256" key="7">
    <source>
        <dbReference type="ARBA" id="ARBA00022989"/>
    </source>
</evidence>
<dbReference type="GO" id="GO:0006123">
    <property type="term" value="P:mitochondrial electron transport, cytochrome c to oxygen"/>
    <property type="evidence" value="ECO:0007669"/>
    <property type="project" value="EnsemblFungi"/>
</dbReference>
<dbReference type="AlphaFoldDB" id="A0A0W0CVN1"/>
<dbReference type="PANTHER" id="PTHR28264:SF1">
    <property type="entry name" value="CYTOCHROME C OXIDASE SUBUNIT 6C"/>
    <property type="match status" value="1"/>
</dbReference>
<dbReference type="VEuPathDB" id="FungiDB:GWK60_D00847"/>
<evidence type="ECO:0000313" key="13">
    <source>
        <dbReference type="EMBL" id="KTB01746.1"/>
    </source>
</evidence>
<evidence type="ECO:0000256" key="3">
    <source>
        <dbReference type="ARBA" id="ARBA00008862"/>
    </source>
</evidence>
<dbReference type="GO" id="GO:0004129">
    <property type="term" value="F:cytochrome-c oxidase activity"/>
    <property type="evidence" value="ECO:0007669"/>
    <property type="project" value="EnsemblFungi"/>
</dbReference>
<dbReference type="GO" id="GO:0045277">
    <property type="term" value="C:respiratory chain complex IV"/>
    <property type="evidence" value="ECO:0007669"/>
    <property type="project" value="EnsemblFungi"/>
</dbReference>
<evidence type="ECO:0000256" key="4">
    <source>
        <dbReference type="ARBA" id="ARBA00016081"/>
    </source>
</evidence>
<keyword evidence="7" id="KW-1133">Transmembrane helix</keyword>
<keyword evidence="6 12" id="KW-0999">Mitochondrion inner membrane</keyword>
<name>A0A0W0CVN1_CANGB</name>
<keyword evidence="10 12" id="KW-0472">Membrane</keyword>
<dbReference type="GO" id="GO:0016491">
    <property type="term" value="F:oxidoreductase activity"/>
    <property type="evidence" value="ECO:0007669"/>
    <property type="project" value="UniProtKB-KW"/>
</dbReference>
<dbReference type="VEuPathDB" id="FungiDB:GVI51_D00627"/>
<comment type="function">
    <text evidence="12">Component of the cytochrome c oxidase, the last enzyme in the mitochondrial electron transport chain which drives oxidative phosphorylation.</text>
</comment>
<comment type="subcellular location">
    <subcellularLocation>
        <location evidence="1">Mitochondrion inner membrane</location>
        <topology evidence="1">Single-pass membrane protein</topology>
    </subcellularLocation>
</comment>
<dbReference type="GO" id="GO:0005743">
    <property type="term" value="C:mitochondrial inner membrane"/>
    <property type="evidence" value="ECO:0007669"/>
    <property type="project" value="UniProtKB-SubCell"/>
</dbReference>
<protein>
    <recommendedName>
        <fullName evidence="4 12">Cytochrome c oxidase subunit 9, mitochondrial</fullName>
    </recommendedName>
    <alternativeName>
        <fullName evidence="11 12">Cytochrome c oxidase polypeptide VIIA</fullName>
    </alternativeName>
</protein>
<dbReference type="VEuPathDB" id="FungiDB:GW608_D00847"/>
<dbReference type="CDD" id="cd22888">
    <property type="entry name" value="CcO_VIIa_fungal"/>
    <property type="match status" value="1"/>
</dbReference>
<sequence>MSALAPITGTLKKRIITDIVIGFSLGGVMASYWWWGFHKNVIDRREAFYADLAEKKKAEN</sequence>
<dbReference type="OrthoDB" id="2317211at2759"/>
<evidence type="ECO:0000256" key="8">
    <source>
        <dbReference type="ARBA" id="ARBA00023002"/>
    </source>
</evidence>
<dbReference type="VEuPathDB" id="FungiDB:B1J91_D00748g"/>
<dbReference type="Proteomes" id="UP000054886">
    <property type="component" value="Unassembled WGS sequence"/>
</dbReference>
<dbReference type="SMR" id="A0A0W0CVN1"/>
<proteinExistence type="inferred from homology"/>
<keyword evidence="9 12" id="KW-0496">Mitochondrion</keyword>
<keyword evidence="8 12" id="KW-0560">Oxidoreductase</keyword>
<evidence type="ECO:0000256" key="11">
    <source>
        <dbReference type="ARBA" id="ARBA00031091"/>
    </source>
</evidence>
<evidence type="ECO:0000256" key="6">
    <source>
        <dbReference type="ARBA" id="ARBA00022792"/>
    </source>
</evidence>
<comment type="pathway">
    <text evidence="2 12">Energy metabolism; oxidative phosphorylation.</text>
</comment>
<reference evidence="13 14" key="1">
    <citation type="submission" date="2015-10" db="EMBL/GenBank/DDBJ databases">
        <title>Draft genomes sequences of Candida glabrata isolates 1A, 1B, 2A, 2B, 3A and 3B.</title>
        <authorList>
            <person name="Haavelsrud O.E."/>
            <person name="Gaustad P."/>
        </authorList>
    </citation>
    <scope>NUCLEOTIDE SEQUENCE [LARGE SCALE GENOMIC DNA]</scope>
    <source>
        <strain evidence="13">910700640</strain>
    </source>
</reference>
<dbReference type="EMBL" id="LLZZ01000130">
    <property type="protein sequence ID" value="KTB01746.1"/>
    <property type="molecule type" value="Genomic_DNA"/>
</dbReference>
<dbReference type="PIRSF" id="PIRSF000283">
    <property type="entry name" value="COX9"/>
    <property type="match status" value="1"/>
</dbReference>
<dbReference type="UniPathway" id="UPA00705"/>
<gene>
    <name evidence="13" type="ORF">AO440_000639</name>
</gene>
<evidence type="ECO:0000256" key="12">
    <source>
        <dbReference type="PIRNR" id="PIRNR000283"/>
    </source>
</evidence>
<comment type="caution">
    <text evidence="13">The sequence shown here is derived from an EMBL/GenBank/DDBJ whole genome shotgun (WGS) entry which is preliminary data.</text>
</comment>
<accession>A0A0W0CVN1</accession>
<evidence type="ECO:0000256" key="1">
    <source>
        <dbReference type="ARBA" id="ARBA00004434"/>
    </source>
</evidence>